<name>G6E7E0_9SPHN</name>
<dbReference type="Pfam" id="PF00589">
    <property type="entry name" value="Phage_integrase"/>
    <property type="match status" value="1"/>
</dbReference>
<dbReference type="GO" id="GO:0006310">
    <property type="term" value="P:DNA recombination"/>
    <property type="evidence" value="ECO:0007669"/>
    <property type="project" value="UniProtKB-KW"/>
</dbReference>
<feature type="domain" description="Tyr recombinase" evidence="3">
    <location>
        <begin position="167"/>
        <end position="355"/>
    </location>
</feature>
<dbReference type="RefSeq" id="WP_007011192.1">
    <property type="nucleotide sequence ID" value="NZ_AGFM01000006.1"/>
</dbReference>
<dbReference type="AlphaFoldDB" id="G6E7E0"/>
<evidence type="ECO:0000259" key="3">
    <source>
        <dbReference type="PROSITE" id="PS51898"/>
    </source>
</evidence>
<sequence length="358" mass="40134">MAQGPHIVAKRKPGQPVRWYVYAWRGGPCVHKQQGGARPKLTGDIIDAIGTARSRSDAFIASGTMKSLVTAYRGSPEWQKLSPTTQRGWRPWLDKIEAKFGKAPLGVFNDRRIRGDILDWRDAYADRPRSADMAIQVLSRVLSWGVNRGRLDKNHTSGIDQLYDTNRADIIWTEEDFAAFNDKASAEVREGVELAACTGLRRGDLVKLPWSAVGDHAIIWQTSKSRGKARIVIPLLPETRAVLERIKARHEAEMKAKPEGKRKELPETILSNSMWRPWTPMGFGSRFHDAKTESGIKVNLHDLRGTFATRCMIAGLTDQEIADILGWNTKDVAMIRVRYVDQARVVVAMAQRIASGTK</sequence>
<dbReference type="GO" id="GO:0015074">
    <property type="term" value="P:DNA integration"/>
    <property type="evidence" value="ECO:0007669"/>
    <property type="project" value="InterPro"/>
</dbReference>
<dbReference type="InterPro" id="IPR002104">
    <property type="entry name" value="Integrase_catalytic"/>
</dbReference>
<evidence type="ECO:0000313" key="4">
    <source>
        <dbReference type="EMBL" id="EHJ62763.1"/>
    </source>
</evidence>
<proteinExistence type="predicted"/>
<keyword evidence="5" id="KW-1185">Reference proteome</keyword>
<dbReference type="EMBL" id="AGFM01000006">
    <property type="protein sequence ID" value="EHJ62763.1"/>
    <property type="molecule type" value="Genomic_DNA"/>
</dbReference>
<dbReference type="Proteomes" id="UP000004030">
    <property type="component" value="Unassembled WGS sequence"/>
</dbReference>
<dbReference type="GO" id="GO:0003677">
    <property type="term" value="F:DNA binding"/>
    <property type="evidence" value="ECO:0007669"/>
    <property type="project" value="UniProtKB-KW"/>
</dbReference>
<keyword evidence="1" id="KW-0238">DNA-binding</keyword>
<accession>G6E7E0</accession>
<organism evidence="4 5">
    <name type="scientific">Novosphingobium pentaromativorans US6-1</name>
    <dbReference type="NCBI Taxonomy" id="1088721"/>
    <lineage>
        <taxon>Bacteria</taxon>
        <taxon>Pseudomonadati</taxon>
        <taxon>Pseudomonadota</taxon>
        <taxon>Alphaproteobacteria</taxon>
        <taxon>Sphingomonadales</taxon>
        <taxon>Sphingomonadaceae</taxon>
        <taxon>Novosphingobium</taxon>
    </lineage>
</organism>
<reference evidence="4 5" key="1">
    <citation type="journal article" date="2012" name="J. Bacteriol.">
        <title>Genome sequence of benzo(a)pyrene-degrading bacterium Novosphingobium pentaromativorans US6-1.</title>
        <authorList>
            <person name="Luo Y.R."/>
            <person name="Kang S.G."/>
            <person name="Kim S.J."/>
            <person name="Kim M.R."/>
            <person name="Li N."/>
            <person name="Lee J.H."/>
            <person name="Kwon K.K."/>
        </authorList>
    </citation>
    <scope>NUCLEOTIDE SEQUENCE [LARGE SCALE GENOMIC DNA]</scope>
    <source>
        <strain evidence="4 5">US6-1</strain>
    </source>
</reference>
<dbReference type="PATRIC" id="fig|1088721.3.peg.273"/>
<dbReference type="Gene3D" id="1.10.443.10">
    <property type="entry name" value="Intergrase catalytic core"/>
    <property type="match status" value="1"/>
</dbReference>
<dbReference type="Gene3D" id="1.10.150.130">
    <property type="match status" value="1"/>
</dbReference>
<keyword evidence="2" id="KW-0233">DNA recombination</keyword>
<protein>
    <recommendedName>
        <fullName evidence="3">Tyr recombinase domain-containing protein</fullName>
    </recommendedName>
</protein>
<evidence type="ECO:0000256" key="1">
    <source>
        <dbReference type="ARBA" id="ARBA00023125"/>
    </source>
</evidence>
<dbReference type="eggNOG" id="COG0582">
    <property type="taxonomic scope" value="Bacteria"/>
</dbReference>
<evidence type="ECO:0000256" key="2">
    <source>
        <dbReference type="ARBA" id="ARBA00023172"/>
    </source>
</evidence>
<dbReference type="InterPro" id="IPR013762">
    <property type="entry name" value="Integrase-like_cat_sf"/>
</dbReference>
<dbReference type="InterPro" id="IPR011010">
    <property type="entry name" value="DNA_brk_join_enz"/>
</dbReference>
<dbReference type="STRING" id="1088721.JI59_18745"/>
<evidence type="ECO:0000313" key="5">
    <source>
        <dbReference type="Proteomes" id="UP000004030"/>
    </source>
</evidence>
<dbReference type="SUPFAM" id="SSF56349">
    <property type="entry name" value="DNA breaking-rejoining enzymes"/>
    <property type="match status" value="1"/>
</dbReference>
<dbReference type="PROSITE" id="PS51898">
    <property type="entry name" value="TYR_RECOMBINASE"/>
    <property type="match status" value="1"/>
</dbReference>
<gene>
    <name evidence="4" type="ORF">NSU_0275</name>
</gene>
<dbReference type="OrthoDB" id="8201432at2"/>
<dbReference type="InterPro" id="IPR010998">
    <property type="entry name" value="Integrase_recombinase_N"/>
</dbReference>
<comment type="caution">
    <text evidence="4">The sequence shown here is derived from an EMBL/GenBank/DDBJ whole genome shotgun (WGS) entry which is preliminary data.</text>
</comment>